<feature type="transmembrane region" description="Helical" evidence="6">
    <location>
        <begin position="23"/>
        <end position="45"/>
    </location>
</feature>
<evidence type="ECO:0000256" key="5">
    <source>
        <dbReference type="ARBA" id="ARBA00023136"/>
    </source>
</evidence>
<dbReference type="Gene3D" id="1.20.1740.10">
    <property type="entry name" value="Amino acid/polyamine transporter I"/>
    <property type="match status" value="1"/>
</dbReference>
<feature type="transmembrane region" description="Helical" evidence="6">
    <location>
        <begin position="188"/>
        <end position="209"/>
    </location>
</feature>
<proteinExistence type="predicted"/>
<dbReference type="RefSeq" id="WP_106243376.1">
    <property type="nucleotide sequence ID" value="NZ_PVZC01000002.1"/>
</dbReference>
<dbReference type="GO" id="GO:0022857">
    <property type="term" value="F:transmembrane transporter activity"/>
    <property type="evidence" value="ECO:0007669"/>
    <property type="project" value="InterPro"/>
</dbReference>
<reference evidence="7 8" key="1">
    <citation type="submission" date="2018-03" db="EMBL/GenBank/DDBJ databases">
        <title>Genomic Encyclopedia of Archaeal and Bacterial Type Strains, Phase II (KMG-II): from individual species to whole genera.</title>
        <authorList>
            <person name="Goeker M."/>
        </authorList>
    </citation>
    <scope>NUCLEOTIDE SEQUENCE [LARGE SCALE GENOMIC DNA]</scope>
    <source>
        <strain evidence="7 8">DSM 45601</strain>
    </source>
</reference>
<dbReference type="PIRSF" id="PIRSF006060">
    <property type="entry name" value="AA_transporter"/>
    <property type="match status" value="1"/>
</dbReference>
<comment type="caution">
    <text evidence="7">The sequence shown here is derived from an EMBL/GenBank/DDBJ whole genome shotgun (WGS) entry which is preliminary data.</text>
</comment>
<name>A0A2T0QAS8_9ACTN</name>
<comment type="subcellular location">
    <subcellularLocation>
        <location evidence="1">Cell membrane</location>
        <topology evidence="1">Multi-pass membrane protein</topology>
    </subcellularLocation>
</comment>
<evidence type="ECO:0000256" key="6">
    <source>
        <dbReference type="SAM" id="Phobius"/>
    </source>
</evidence>
<dbReference type="PANTHER" id="PTHR42770:SF7">
    <property type="entry name" value="MEMBRANE PROTEIN"/>
    <property type="match status" value="1"/>
</dbReference>
<evidence type="ECO:0000313" key="8">
    <source>
        <dbReference type="Proteomes" id="UP000237846"/>
    </source>
</evidence>
<feature type="transmembrane region" description="Helical" evidence="6">
    <location>
        <begin position="154"/>
        <end position="176"/>
    </location>
</feature>
<evidence type="ECO:0000256" key="4">
    <source>
        <dbReference type="ARBA" id="ARBA00022989"/>
    </source>
</evidence>
<dbReference type="AlphaFoldDB" id="A0A2T0QAS8"/>
<feature type="transmembrane region" description="Helical" evidence="6">
    <location>
        <begin position="400"/>
        <end position="419"/>
    </location>
</feature>
<keyword evidence="2" id="KW-1003">Cell membrane</keyword>
<dbReference type="PANTHER" id="PTHR42770">
    <property type="entry name" value="AMINO ACID TRANSPORTER-RELATED"/>
    <property type="match status" value="1"/>
</dbReference>
<feature type="transmembrane region" description="Helical" evidence="6">
    <location>
        <begin position="94"/>
        <end position="121"/>
    </location>
</feature>
<sequence>MAGSAAAGSDGPGLARRLGAGDAVLVGLGAMLGAGVFSAFGPAAAAAGSGLLAALVLAALVAYCNASSSAALAVRYPESGGAYRYGRERLGRVWGFLAGWAFVAGKTASCAAMALTLGGYAWPEQRVPVAVAAVAVLTLVNYLGITKTALATRVLVAVTLLALAAVVAACLGGGTASAANLTGWTSGGLLGIGQAAALLFFAFAGYARLATLGEEVREPERTIPRAIPVALGLVVAVYAAVACAALLAVGPEALAASAAPLATAVGAGELAWLAPAVRVGGAVASAGVLLSLMAGIGRTSLAMARDGELPTALAAVHPRYRVPHRAELLLGVLVAALAAAGDLVFAIGFSSFTVLTYYAVANAAAFTLPGPGRVRRRAVAVLGGAGCAALAVVLPPSTVLTGMAALLLGLAVRGAVGAVRRRRASAGR</sequence>
<dbReference type="Proteomes" id="UP000237846">
    <property type="component" value="Unassembled WGS sequence"/>
</dbReference>
<evidence type="ECO:0000313" key="7">
    <source>
        <dbReference type="EMBL" id="PRY00998.1"/>
    </source>
</evidence>
<evidence type="ECO:0000256" key="3">
    <source>
        <dbReference type="ARBA" id="ARBA00022692"/>
    </source>
</evidence>
<dbReference type="EMBL" id="PVZC01000002">
    <property type="protein sequence ID" value="PRY00998.1"/>
    <property type="molecule type" value="Genomic_DNA"/>
</dbReference>
<dbReference type="InterPro" id="IPR002293">
    <property type="entry name" value="AA/rel_permease1"/>
</dbReference>
<feature type="transmembrane region" description="Helical" evidence="6">
    <location>
        <begin position="328"/>
        <end position="349"/>
    </location>
</feature>
<feature type="transmembrane region" description="Helical" evidence="6">
    <location>
        <begin position="127"/>
        <end position="145"/>
    </location>
</feature>
<protein>
    <submittedName>
        <fullName evidence="7">Amino acid/polyamine/organocation transporter (APC superfamily)</fullName>
    </submittedName>
</protein>
<dbReference type="OrthoDB" id="259687at2"/>
<accession>A0A2T0QAS8</accession>
<keyword evidence="8" id="KW-1185">Reference proteome</keyword>
<keyword evidence="4 6" id="KW-1133">Transmembrane helix</keyword>
<organism evidence="7 8">
    <name type="scientific">Allonocardiopsis opalescens</name>
    <dbReference type="NCBI Taxonomy" id="1144618"/>
    <lineage>
        <taxon>Bacteria</taxon>
        <taxon>Bacillati</taxon>
        <taxon>Actinomycetota</taxon>
        <taxon>Actinomycetes</taxon>
        <taxon>Streptosporangiales</taxon>
        <taxon>Allonocardiopsis</taxon>
    </lineage>
</organism>
<feature type="transmembrane region" description="Helical" evidence="6">
    <location>
        <begin position="51"/>
        <end position="74"/>
    </location>
</feature>
<feature type="transmembrane region" description="Helical" evidence="6">
    <location>
        <begin position="229"/>
        <end position="250"/>
    </location>
</feature>
<gene>
    <name evidence="7" type="ORF">CLV72_102631</name>
</gene>
<dbReference type="InterPro" id="IPR050367">
    <property type="entry name" value="APC_superfamily"/>
</dbReference>
<evidence type="ECO:0000256" key="2">
    <source>
        <dbReference type="ARBA" id="ARBA00022475"/>
    </source>
</evidence>
<keyword evidence="3 6" id="KW-0812">Transmembrane</keyword>
<dbReference type="GO" id="GO:0005886">
    <property type="term" value="C:plasma membrane"/>
    <property type="evidence" value="ECO:0007669"/>
    <property type="project" value="UniProtKB-SubCell"/>
</dbReference>
<feature type="transmembrane region" description="Helical" evidence="6">
    <location>
        <begin position="270"/>
        <end position="296"/>
    </location>
</feature>
<evidence type="ECO:0000256" key="1">
    <source>
        <dbReference type="ARBA" id="ARBA00004651"/>
    </source>
</evidence>
<dbReference type="Pfam" id="PF13520">
    <property type="entry name" value="AA_permease_2"/>
    <property type="match status" value="1"/>
</dbReference>
<keyword evidence="5 6" id="KW-0472">Membrane</keyword>